<reference evidence="2" key="1">
    <citation type="journal article" date="2019" name="Int. J. Syst. Evol. Microbiol.">
        <title>The Global Catalogue of Microorganisms (GCM) 10K type strain sequencing project: providing services to taxonomists for standard genome sequencing and annotation.</title>
        <authorList>
            <consortium name="The Broad Institute Genomics Platform"/>
            <consortium name="The Broad Institute Genome Sequencing Center for Infectious Disease"/>
            <person name="Wu L."/>
            <person name="Ma J."/>
        </authorList>
    </citation>
    <scope>NUCLEOTIDE SEQUENCE [LARGE SCALE GENOMIC DNA]</scope>
    <source>
        <strain evidence="2">CECT 8288</strain>
    </source>
</reference>
<keyword evidence="2" id="KW-1185">Reference proteome</keyword>
<proteinExistence type="predicted"/>
<accession>A0ABV7WPK1</accession>
<dbReference type="EMBL" id="JBHRYN010000007">
    <property type="protein sequence ID" value="MFC3700867.1"/>
    <property type="molecule type" value="Genomic_DNA"/>
</dbReference>
<gene>
    <name evidence="1" type="ORF">ACFOND_04370</name>
</gene>
<dbReference type="Proteomes" id="UP001595710">
    <property type="component" value="Unassembled WGS sequence"/>
</dbReference>
<name>A0ABV7WPK1_9GAMM</name>
<dbReference type="PANTHER" id="PTHR39338">
    <property type="entry name" value="BLL5662 PROTEIN-RELATED"/>
    <property type="match status" value="1"/>
</dbReference>
<sequence>MLVQFLLHMKHSGLKVTTTEWLDLIAALQVCEKINTVDGFYQLARTCLVKDESLYDKFDQAFGRFFEGVRALPDPFDFDLPEDWLNNPTLNHFSEEEKAAIEAMGGLEKLIEVLNERLKEQKERHEGGSKWIGTGGTSPFGHSGYNPEGVRIGGPSKHKRAVKVWEQRQYKNLDSDIELGTRNIKVALRALRNFARTGSSVELDLDDTIRSTAKNAGLLDVKMRPERHNAVKVLLLLDVGGSMDFHVKESEELFSACQSEFKHLKHYYFHNFIYDHLWQDNKLHRQHLTSLVDVLRTYGKDYKLIIVGDAAMSPYEIVSPFGSIDFMNERPGSYYFKQLFEHFDKAIWLNPTPESQWNYVQSIGIVDKLMDKKMYPLTVEGITQGIRSLT</sequence>
<evidence type="ECO:0000313" key="1">
    <source>
        <dbReference type="EMBL" id="MFC3700867.1"/>
    </source>
</evidence>
<dbReference type="PANTHER" id="PTHR39338:SF7">
    <property type="entry name" value="BLL6692 PROTEIN"/>
    <property type="match status" value="1"/>
</dbReference>
<protein>
    <submittedName>
        <fullName evidence="1">VWA domain-containing protein</fullName>
    </submittedName>
</protein>
<organism evidence="1 2">
    <name type="scientific">Reinekea marina</name>
    <dbReference type="NCBI Taxonomy" id="1310421"/>
    <lineage>
        <taxon>Bacteria</taxon>
        <taxon>Pseudomonadati</taxon>
        <taxon>Pseudomonadota</taxon>
        <taxon>Gammaproteobacteria</taxon>
        <taxon>Oceanospirillales</taxon>
        <taxon>Saccharospirillaceae</taxon>
        <taxon>Reinekea</taxon>
    </lineage>
</organism>
<dbReference type="RefSeq" id="WP_290280428.1">
    <property type="nucleotide sequence ID" value="NZ_JAUFQI010000001.1"/>
</dbReference>
<comment type="caution">
    <text evidence="1">The sequence shown here is derived from an EMBL/GenBank/DDBJ whole genome shotgun (WGS) entry which is preliminary data.</text>
</comment>
<evidence type="ECO:0000313" key="2">
    <source>
        <dbReference type="Proteomes" id="UP001595710"/>
    </source>
</evidence>